<dbReference type="InterPro" id="IPR015421">
    <property type="entry name" value="PyrdxlP-dep_Trfase_major"/>
</dbReference>
<evidence type="ECO:0000313" key="5">
    <source>
        <dbReference type="Proteomes" id="UP000292423"/>
    </source>
</evidence>
<keyword evidence="2 3" id="KW-0663">Pyridoxal phosphate</keyword>
<dbReference type="RefSeq" id="WP_130410526.1">
    <property type="nucleotide sequence ID" value="NZ_SHKX01000010.1"/>
</dbReference>
<evidence type="ECO:0000313" key="4">
    <source>
        <dbReference type="EMBL" id="RZU47272.1"/>
    </source>
</evidence>
<sequence length="430" mass="47242">MNYQRRLLDAIPGGAHTYSRGHDQFPVNAPPILKGGKGVEVFDPEGNRFLDYGMALRAVTIGYAEDAIDEAAIAQIRLGNNLTRPSLIELEAAEAFLEAVPNADMVKFAKNGSSAVSAAVKLARAYTGRELAVRCQEHPFFSYDDWFIGSTVLTRGIPESVQAGTTTFHYNDLASLERLFDRYPGQIACVVMEAATTEPPAEGFLPGVQALCRRHGAVFILDEMITGFRWHLQGAQHYYGLEPDLSTFGKAMANGFSVACVAGKRDIMELGGIDKTGTERVFLMSSTHGAEMSSLGAFVAALDFMRRERVVEHLWTYGQSLMDLMARVARDAGVADSFKVGGYACSPYFMTLGADGKPDPALRTLFLQEMIRHGVMMPWIALAYRHDEQSLDRTRTALEASLPVYAAALREGVDKYLQGPAVKPVFRKYN</sequence>
<dbReference type="PANTHER" id="PTHR43713:SF3">
    <property type="entry name" value="GLUTAMATE-1-SEMIALDEHYDE 2,1-AMINOMUTASE 1, CHLOROPLASTIC-RELATED"/>
    <property type="match status" value="1"/>
</dbReference>
<dbReference type="PANTHER" id="PTHR43713">
    <property type="entry name" value="GLUTAMATE-1-SEMIALDEHYDE 2,1-AMINOMUTASE"/>
    <property type="match status" value="1"/>
</dbReference>
<dbReference type="Gene3D" id="3.40.640.10">
    <property type="entry name" value="Type I PLP-dependent aspartate aminotransferase-like (Major domain)"/>
    <property type="match status" value="1"/>
</dbReference>
<dbReference type="Proteomes" id="UP000292423">
    <property type="component" value="Unassembled WGS sequence"/>
</dbReference>
<comment type="similarity">
    <text evidence="3">Belongs to the class-III pyridoxal-phosphate-dependent aminotransferase family.</text>
</comment>
<dbReference type="AlphaFoldDB" id="A0A4Q7Z9P3"/>
<name>A0A4Q7Z9P3_9GAMM</name>
<evidence type="ECO:0000256" key="1">
    <source>
        <dbReference type="ARBA" id="ARBA00001933"/>
    </source>
</evidence>
<keyword evidence="5" id="KW-1185">Reference proteome</keyword>
<dbReference type="EMBL" id="SHKX01000010">
    <property type="protein sequence ID" value="RZU47272.1"/>
    <property type="molecule type" value="Genomic_DNA"/>
</dbReference>
<evidence type="ECO:0000256" key="2">
    <source>
        <dbReference type="ARBA" id="ARBA00022898"/>
    </source>
</evidence>
<dbReference type="OrthoDB" id="9801052at2"/>
<dbReference type="GO" id="GO:0008483">
    <property type="term" value="F:transaminase activity"/>
    <property type="evidence" value="ECO:0007669"/>
    <property type="project" value="InterPro"/>
</dbReference>
<protein>
    <submittedName>
        <fullName evidence="4">Glutamate-1-semialdehyde 2,1-aminomutase</fullName>
    </submittedName>
</protein>
<dbReference type="SUPFAM" id="SSF53383">
    <property type="entry name" value="PLP-dependent transferases"/>
    <property type="match status" value="1"/>
</dbReference>
<comment type="caution">
    <text evidence="4">The sequence shown here is derived from an EMBL/GenBank/DDBJ whole genome shotgun (WGS) entry which is preliminary data.</text>
</comment>
<gene>
    <name evidence="4" type="ORF">EV700_0226</name>
</gene>
<evidence type="ECO:0000256" key="3">
    <source>
        <dbReference type="RuleBase" id="RU003560"/>
    </source>
</evidence>
<reference evidence="4 5" key="1">
    <citation type="submission" date="2019-02" db="EMBL/GenBank/DDBJ databases">
        <title>Genomic Encyclopedia of Type Strains, Phase IV (KMG-IV): sequencing the most valuable type-strain genomes for metagenomic binning, comparative biology and taxonomic classification.</title>
        <authorList>
            <person name="Goeker M."/>
        </authorList>
    </citation>
    <scope>NUCLEOTIDE SEQUENCE [LARGE SCALE GENOMIC DNA]</scope>
    <source>
        <strain evidence="4 5">DSM 105135</strain>
    </source>
</reference>
<organism evidence="4 5">
    <name type="scientific">Fluviicoccus keumensis</name>
    <dbReference type="NCBI Taxonomy" id="1435465"/>
    <lineage>
        <taxon>Bacteria</taxon>
        <taxon>Pseudomonadati</taxon>
        <taxon>Pseudomonadota</taxon>
        <taxon>Gammaproteobacteria</taxon>
        <taxon>Moraxellales</taxon>
        <taxon>Moraxellaceae</taxon>
        <taxon>Fluviicoccus</taxon>
    </lineage>
</organism>
<dbReference type="Gene3D" id="3.90.1150.10">
    <property type="entry name" value="Aspartate Aminotransferase, domain 1"/>
    <property type="match status" value="1"/>
</dbReference>
<dbReference type="GO" id="GO:0030170">
    <property type="term" value="F:pyridoxal phosphate binding"/>
    <property type="evidence" value="ECO:0007669"/>
    <property type="project" value="InterPro"/>
</dbReference>
<accession>A0A4Q7Z9P3</accession>
<dbReference type="InterPro" id="IPR015424">
    <property type="entry name" value="PyrdxlP-dep_Trfase"/>
</dbReference>
<proteinExistence type="inferred from homology"/>
<dbReference type="Pfam" id="PF00202">
    <property type="entry name" value="Aminotran_3"/>
    <property type="match status" value="1"/>
</dbReference>
<dbReference type="NCBIfam" id="NF004856">
    <property type="entry name" value="PRK06209.1"/>
    <property type="match status" value="1"/>
</dbReference>
<dbReference type="InterPro" id="IPR015422">
    <property type="entry name" value="PyrdxlP-dep_Trfase_small"/>
</dbReference>
<dbReference type="InterPro" id="IPR005814">
    <property type="entry name" value="Aminotrans_3"/>
</dbReference>
<comment type="cofactor">
    <cofactor evidence="1">
        <name>pyridoxal 5'-phosphate</name>
        <dbReference type="ChEBI" id="CHEBI:597326"/>
    </cofactor>
</comment>